<gene>
    <name evidence="1" type="ORF">SUZIE_177870</name>
</gene>
<dbReference type="Proteomes" id="UP001166674">
    <property type="component" value="Unassembled WGS sequence"/>
</dbReference>
<reference evidence="1" key="1">
    <citation type="submission" date="2020-03" db="EMBL/GenBank/DDBJ databases">
        <title>Studies in the Genomics of Life Span.</title>
        <authorList>
            <person name="Glass D."/>
        </authorList>
    </citation>
    <scope>NUCLEOTIDE SEQUENCE</scope>
    <source>
        <strain evidence="1">SUZIE</strain>
        <tissue evidence="1">Muscle</tissue>
    </source>
</reference>
<dbReference type="EMBL" id="JAATJV010393027">
    <property type="protein sequence ID" value="MBZ3884424.1"/>
    <property type="molecule type" value="Genomic_DNA"/>
</dbReference>
<dbReference type="Pfam" id="PF05994">
    <property type="entry name" value="FragX_IP"/>
    <property type="match status" value="2"/>
</dbReference>
<comment type="caution">
    <text evidence="1">The sequence shown here is derived from an EMBL/GenBank/DDBJ whole genome shotgun (WGS) entry which is preliminary data.</text>
</comment>
<dbReference type="InterPro" id="IPR008081">
    <property type="entry name" value="Cytoplasmic_FMR1-int"/>
</dbReference>
<dbReference type="PANTHER" id="PTHR12195">
    <property type="entry name" value="CYTOPLASMIC FMR1-INTERACTING PROTEIN-RELATED"/>
    <property type="match status" value="1"/>
</dbReference>
<proteinExistence type="predicted"/>
<sequence>VVTGSGLDSQKSDEEYRELFDLALRGLQLLSKWSAHVMEVVAHGCIRHLISVSGQVIAMIKGLQVLMGRMESVFNQAIRNTIYAALQDFAQVTLREPLRQAVRKKKNVLISVLQAIRKTICDWEGGREPPNDPCLRGEKDPKGGFDIKVPRRAVGPSSTQLYMVRTMLESLIADKSGSKKTLRSSLDGPIVLAIEDFHKQSFFFTHLLNISEALQQCCDLSQLWFREFFLELTMGRRIQFPIEMSMPWILTDHILETKEPSMMEYVLYPLDLYNDSAYYALTKFKKQFLYDEIEAELLGRSIDLNRLITQRISAAMYKSLDQAISRFESEDLTSIVLQGTILQYVKTLIEVMPKICRLPRHEYGSPGILEFFHHQLKDIIEYAELKTDVFQSLREVGNAILFCLLIEQALSQEEVCDLLHAAPFQNILPRVYIKEGERLEVRMKRLEAKYAPLHLVPLIERLGTPQQIAIAREGDLLTKERLCCGLSMFEVILTRIRSYLQDPIWRGPPPTNGVMHVDECVEFHRLWSAMQFVYCIPVGTNEFTAEQCFGDGLSWAGCSIIVLLGQQRRFDLFDFCYHLLKVQRQDGKDEIIKNVPLKKMADRIRKYQILNNEVFAILNKYMKSVETDSSTVEHAEPKLSAVSLTECGEFFKERNLGDAHVSIQSSSSVKGTCGPELLRTHKVEHLILLTQPREEESEK</sequence>
<dbReference type="GO" id="GO:0030833">
    <property type="term" value="P:regulation of actin filament polymerization"/>
    <property type="evidence" value="ECO:0007669"/>
    <property type="project" value="InterPro"/>
</dbReference>
<feature type="non-terminal residue" evidence="1">
    <location>
        <position position="1"/>
    </location>
</feature>
<name>A0AA41N6W3_SCICA</name>
<dbReference type="PIRSF" id="PIRSF008153">
    <property type="entry name" value="FMR1_interacting"/>
    <property type="match status" value="1"/>
</dbReference>
<evidence type="ECO:0000313" key="2">
    <source>
        <dbReference type="Proteomes" id="UP001166674"/>
    </source>
</evidence>
<accession>A0AA41N6W3</accession>
<protein>
    <submittedName>
        <fullName evidence="1">Cytoplasmic FMR1-interacting protein 2</fullName>
    </submittedName>
</protein>
<keyword evidence="2" id="KW-1185">Reference proteome</keyword>
<organism evidence="1 2">
    <name type="scientific">Sciurus carolinensis</name>
    <name type="common">Eastern gray squirrel</name>
    <dbReference type="NCBI Taxonomy" id="30640"/>
    <lineage>
        <taxon>Eukaryota</taxon>
        <taxon>Metazoa</taxon>
        <taxon>Chordata</taxon>
        <taxon>Craniata</taxon>
        <taxon>Vertebrata</taxon>
        <taxon>Euteleostomi</taxon>
        <taxon>Mammalia</taxon>
        <taxon>Eutheria</taxon>
        <taxon>Euarchontoglires</taxon>
        <taxon>Glires</taxon>
        <taxon>Rodentia</taxon>
        <taxon>Sciuromorpha</taxon>
        <taxon>Sciuridae</taxon>
        <taxon>Sciurinae</taxon>
        <taxon>Sciurini</taxon>
        <taxon>Sciurus</taxon>
    </lineage>
</organism>
<dbReference type="AlphaFoldDB" id="A0AA41N6W3"/>
<evidence type="ECO:0000313" key="1">
    <source>
        <dbReference type="EMBL" id="MBZ3884424.1"/>
    </source>
</evidence>
<dbReference type="PRINTS" id="PR01698">
    <property type="entry name" value="CYTOFMRPINTP"/>
</dbReference>
<dbReference type="GO" id="GO:0031267">
    <property type="term" value="F:small GTPase binding"/>
    <property type="evidence" value="ECO:0007669"/>
    <property type="project" value="InterPro"/>
</dbReference>